<evidence type="ECO:0000313" key="6">
    <source>
        <dbReference type="Proteomes" id="UP000183200"/>
    </source>
</evidence>
<dbReference type="OrthoDB" id="9787988at2"/>
<accession>A0A1H0L6T4</accession>
<dbReference type="Gene3D" id="1.10.10.60">
    <property type="entry name" value="Homeodomain-like"/>
    <property type="match status" value="2"/>
</dbReference>
<dbReference type="PROSITE" id="PS01124">
    <property type="entry name" value="HTH_ARAC_FAMILY_2"/>
    <property type="match status" value="1"/>
</dbReference>
<dbReference type="InterPro" id="IPR018060">
    <property type="entry name" value="HTH_AraC"/>
</dbReference>
<feature type="domain" description="HTH araC/xylS-type" evidence="4">
    <location>
        <begin position="185"/>
        <end position="283"/>
    </location>
</feature>
<dbReference type="Pfam" id="PF12833">
    <property type="entry name" value="HTH_18"/>
    <property type="match status" value="1"/>
</dbReference>
<protein>
    <submittedName>
        <fullName evidence="5">AraC-type DNA-binding protein</fullName>
    </submittedName>
</protein>
<evidence type="ECO:0000259" key="4">
    <source>
        <dbReference type="PROSITE" id="PS01124"/>
    </source>
</evidence>
<dbReference type="InterPro" id="IPR009057">
    <property type="entry name" value="Homeodomain-like_sf"/>
</dbReference>
<reference evidence="6" key="1">
    <citation type="submission" date="2016-10" db="EMBL/GenBank/DDBJ databases">
        <authorList>
            <person name="Varghese N."/>
            <person name="Submissions S."/>
        </authorList>
    </citation>
    <scope>NUCLEOTIDE SEQUENCE [LARGE SCALE GENOMIC DNA]</scope>
    <source>
        <strain evidence="6">DSM 19110</strain>
    </source>
</reference>
<evidence type="ECO:0000256" key="1">
    <source>
        <dbReference type="ARBA" id="ARBA00023015"/>
    </source>
</evidence>
<keyword evidence="3" id="KW-0804">Transcription</keyword>
<keyword evidence="1" id="KW-0805">Transcription regulation</keyword>
<organism evidence="5 6">
    <name type="scientific">Pedobacter steynii</name>
    <dbReference type="NCBI Taxonomy" id="430522"/>
    <lineage>
        <taxon>Bacteria</taxon>
        <taxon>Pseudomonadati</taxon>
        <taxon>Bacteroidota</taxon>
        <taxon>Sphingobacteriia</taxon>
        <taxon>Sphingobacteriales</taxon>
        <taxon>Sphingobacteriaceae</taxon>
        <taxon>Pedobacter</taxon>
    </lineage>
</organism>
<keyword evidence="2 5" id="KW-0238">DNA-binding</keyword>
<dbReference type="RefSeq" id="WP_074612873.1">
    <property type="nucleotide sequence ID" value="NZ_FNGY01000017.1"/>
</dbReference>
<gene>
    <name evidence="5" type="ORF">SAMN05421820_11763</name>
</gene>
<evidence type="ECO:0000313" key="5">
    <source>
        <dbReference type="EMBL" id="SDO63681.1"/>
    </source>
</evidence>
<evidence type="ECO:0000256" key="3">
    <source>
        <dbReference type="ARBA" id="ARBA00023163"/>
    </source>
</evidence>
<dbReference type="PROSITE" id="PS00041">
    <property type="entry name" value="HTH_ARAC_FAMILY_1"/>
    <property type="match status" value="1"/>
</dbReference>
<dbReference type="AlphaFoldDB" id="A0A1H0L6T4"/>
<evidence type="ECO:0000256" key="2">
    <source>
        <dbReference type="ARBA" id="ARBA00023125"/>
    </source>
</evidence>
<dbReference type="PANTHER" id="PTHR43280:SF27">
    <property type="entry name" value="TRANSCRIPTIONAL REGULATOR MTLR"/>
    <property type="match status" value="1"/>
</dbReference>
<dbReference type="SMART" id="SM00342">
    <property type="entry name" value="HTH_ARAC"/>
    <property type="match status" value="1"/>
</dbReference>
<dbReference type="GO" id="GO:0043565">
    <property type="term" value="F:sequence-specific DNA binding"/>
    <property type="evidence" value="ECO:0007669"/>
    <property type="project" value="InterPro"/>
</dbReference>
<keyword evidence="6" id="KW-1185">Reference proteome</keyword>
<name>A0A1H0L6T4_9SPHI</name>
<dbReference type="Proteomes" id="UP000183200">
    <property type="component" value="Unassembled WGS sequence"/>
</dbReference>
<proteinExistence type="predicted"/>
<dbReference type="EMBL" id="FNGY01000017">
    <property type="protein sequence ID" value="SDO63681.1"/>
    <property type="molecule type" value="Genomic_DNA"/>
</dbReference>
<dbReference type="GO" id="GO:0003700">
    <property type="term" value="F:DNA-binding transcription factor activity"/>
    <property type="evidence" value="ECO:0007669"/>
    <property type="project" value="InterPro"/>
</dbReference>
<dbReference type="PANTHER" id="PTHR43280">
    <property type="entry name" value="ARAC-FAMILY TRANSCRIPTIONAL REGULATOR"/>
    <property type="match status" value="1"/>
</dbReference>
<dbReference type="SUPFAM" id="SSF46689">
    <property type="entry name" value="Homeodomain-like"/>
    <property type="match status" value="2"/>
</dbReference>
<dbReference type="InterPro" id="IPR018062">
    <property type="entry name" value="HTH_AraC-typ_CS"/>
</dbReference>
<sequence length="286" mass="33333">MRSELIKVDPTGHKTIRIKQLDTNNLISSFHFHDLCELVWIEKSYEKRIVGDHIGNFEDNDLVLMSPNLPHIWQNDRTYLNADKRVKSTVIYFPPDFLFALTDDQNTLAQTKSLLERASRGLAFHGETNLKVKAFLKEIPDKEGIDKIITVLKVIDILSQSNDYEYLASVAFKNQYDEKDNDRINKVYRFIMQNFQRNIHLKEVADLCNMTTNSFCRFFKGRSQKSLTQFINEIRIGHACKLLQNVDLSIADVCFSSGYNNLTNFNKFFKEIKEMKPSEYRAKLKG</sequence>